<accession>A0AAD7KUC8</accession>
<evidence type="ECO:0000256" key="4">
    <source>
        <dbReference type="ARBA" id="ARBA00022692"/>
    </source>
</evidence>
<evidence type="ECO:0000313" key="14">
    <source>
        <dbReference type="Proteomes" id="UP001163823"/>
    </source>
</evidence>
<evidence type="ECO:0000256" key="11">
    <source>
        <dbReference type="SAM" id="Phobius"/>
    </source>
</evidence>
<gene>
    <name evidence="13" type="ORF">O6P43_031153</name>
</gene>
<dbReference type="GO" id="GO:0012505">
    <property type="term" value="C:endomembrane system"/>
    <property type="evidence" value="ECO:0007669"/>
    <property type="project" value="UniProtKB-SubCell"/>
</dbReference>
<keyword evidence="4 11" id="KW-0812">Transmembrane</keyword>
<keyword evidence="14" id="KW-1185">Reference proteome</keyword>
<dbReference type="KEGG" id="qsa:O6P43_031153"/>
<evidence type="ECO:0000256" key="8">
    <source>
        <dbReference type="ARBA" id="ARBA00023136"/>
    </source>
</evidence>
<evidence type="ECO:0000256" key="7">
    <source>
        <dbReference type="ARBA" id="ARBA00022989"/>
    </source>
</evidence>
<reference evidence="13" key="1">
    <citation type="journal article" date="2023" name="Science">
        <title>Elucidation of the pathway for biosynthesis of saponin adjuvants from the soapbark tree.</title>
        <authorList>
            <person name="Reed J."/>
            <person name="Orme A."/>
            <person name="El-Demerdash A."/>
            <person name="Owen C."/>
            <person name="Martin L.B.B."/>
            <person name="Misra R.C."/>
            <person name="Kikuchi S."/>
            <person name="Rejzek M."/>
            <person name="Martin A.C."/>
            <person name="Harkess A."/>
            <person name="Leebens-Mack J."/>
            <person name="Louveau T."/>
            <person name="Stephenson M.J."/>
            <person name="Osbourn A."/>
        </authorList>
    </citation>
    <scope>NUCLEOTIDE SEQUENCE</scope>
    <source>
        <strain evidence="13">S10</strain>
    </source>
</reference>
<organism evidence="13 14">
    <name type="scientific">Quillaja saponaria</name>
    <name type="common">Soap bark tree</name>
    <dbReference type="NCBI Taxonomy" id="32244"/>
    <lineage>
        <taxon>Eukaryota</taxon>
        <taxon>Viridiplantae</taxon>
        <taxon>Streptophyta</taxon>
        <taxon>Embryophyta</taxon>
        <taxon>Tracheophyta</taxon>
        <taxon>Spermatophyta</taxon>
        <taxon>Magnoliopsida</taxon>
        <taxon>eudicotyledons</taxon>
        <taxon>Gunneridae</taxon>
        <taxon>Pentapetalae</taxon>
        <taxon>rosids</taxon>
        <taxon>fabids</taxon>
        <taxon>Fabales</taxon>
        <taxon>Quillajaceae</taxon>
        <taxon>Quillaja</taxon>
    </lineage>
</organism>
<evidence type="ECO:0000256" key="3">
    <source>
        <dbReference type="ARBA" id="ARBA00022448"/>
    </source>
</evidence>
<evidence type="ECO:0000256" key="9">
    <source>
        <dbReference type="ARBA" id="ARBA00023294"/>
    </source>
</evidence>
<evidence type="ECO:0000256" key="10">
    <source>
        <dbReference type="ARBA" id="ARBA00045588"/>
    </source>
</evidence>
<keyword evidence="5" id="KW-0769">Symport</keyword>
<comment type="similarity">
    <text evidence="2">Belongs to the amino acid/polyamine transporter 2 family. Amino acid/auxin permease (AAAP) (TC 2.A.18.1) subfamily.</text>
</comment>
<dbReference type="Pfam" id="PF01490">
    <property type="entry name" value="Aa_trans"/>
    <property type="match status" value="2"/>
</dbReference>
<keyword evidence="7 11" id="KW-1133">Transmembrane helix</keyword>
<dbReference type="GO" id="GO:0009734">
    <property type="term" value="P:auxin-activated signaling pathway"/>
    <property type="evidence" value="ECO:0007669"/>
    <property type="project" value="UniProtKB-KW"/>
</dbReference>
<comment type="subcellular location">
    <subcellularLocation>
        <location evidence="1">Endomembrane system</location>
        <topology evidence="1">Multi-pass membrane protein</topology>
    </subcellularLocation>
</comment>
<keyword evidence="8 11" id="KW-0472">Membrane</keyword>
<sequence>MVGHGFNFDDDNRVKWTGTWITASAHIVTAVIGSGVLSLGWAVAQFGWIAGPIALLIFSSITCFTWPSKGLIASIRMAMMLVVIHQIITFKIIFGVIQIILSQIPNFQELSWLSVLAAIMSFGYSLIALGLSIAKVAAGDPVRTSLTGVTIGVDVTSSQKMWNSFQAIGDIAFSYAFSLVLIEIQDTLKSSPPENQMMKMSCGILGYAAFGNAAPENFLTGFGFYEPFWLVDVANLFVVIHLVGAYQVSSGKTIINVVMAWP</sequence>
<evidence type="ECO:0000256" key="5">
    <source>
        <dbReference type="ARBA" id="ARBA00022847"/>
    </source>
</evidence>
<dbReference type="PANTHER" id="PTHR48017">
    <property type="entry name" value="OS05G0424000 PROTEIN-RELATED"/>
    <property type="match status" value="1"/>
</dbReference>
<comment type="function">
    <text evidence="10">Carrier protein involved in proton-driven auxin influx. Mediates the formation of auxin gradient from developing leaves (site of auxin biosynthesis) to tips by contributing to the loading of auxin in vascular tissues and facilitating acropetal (base to tip) auxin transport within inner tissues of the root apex, and basipetal (tip to base) auxin transport within outer tissues of the root apex. May be involved in lateral roots and nodules formation.</text>
</comment>
<dbReference type="GO" id="GO:0015293">
    <property type="term" value="F:symporter activity"/>
    <property type="evidence" value="ECO:0007669"/>
    <property type="project" value="UniProtKB-KW"/>
</dbReference>
<name>A0AAD7KUC8_QUISA</name>
<evidence type="ECO:0000259" key="12">
    <source>
        <dbReference type="Pfam" id="PF01490"/>
    </source>
</evidence>
<dbReference type="GO" id="GO:0006865">
    <property type="term" value="P:amino acid transport"/>
    <property type="evidence" value="ECO:0007669"/>
    <property type="project" value="UniProtKB-KW"/>
</dbReference>
<feature type="transmembrane region" description="Helical" evidence="11">
    <location>
        <begin position="78"/>
        <end position="100"/>
    </location>
</feature>
<keyword evidence="9" id="KW-0927">Auxin signaling pathway</keyword>
<proteinExistence type="inferred from homology"/>
<evidence type="ECO:0000256" key="1">
    <source>
        <dbReference type="ARBA" id="ARBA00004127"/>
    </source>
</evidence>
<feature type="domain" description="Amino acid transporter transmembrane" evidence="12">
    <location>
        <begin position="17"/>
        <end position="65"/>
    </location>
</feature>
<feature type="transmembrane region" description="Helical" evidence="11">
    <location>
        <begin position="112"/>
        <end position="134"/>
    </location>
</feature>
<evidence type="ECO:0000313" key="13">
    <source>
        <dbReference type="EMBL" id="KAJ7946188.1"/>
    </source>
</evidence>
<dbReference type="EMBL" id="JARAOO010000013">
    <property type="protein sequence ID" value="KAJ7946188.1"/>
    <property type="molecule type" value="Genomic_DNA"/>
</dbReference>
<dbReference type="Proteomes" id="UP001163823">
    <property type="component" value="Chromosome 13"/>
</dbReference>
<evidence type="ECO:0000256" key="2">
    <source>
        <dbReference type="ARBA" id="ARBA00005590"/>
    </source>
</evidence>
<feature type="domain" description="Amino acid transporter transmembrane" evidence="12">
    <location>
        <begin position="86"/>
        <end position="249"/>
    </location>
</feature>
<evidence type="ECO:0000256" key="6">
    <source>
        <dbReference type="ARBA" id="ARBA00022970"/>
    </source>
</evidence>
<feature type="transmembrane region" description="Helical" evidence="11">
    <location>
        <begin position="48"/>
        <end position="66"/>
    </location>
</feature>
<protein>
    <submittedName>
        <fullName evidence="13">Amino acid permease</fullName>
    </submittedName>
</protein>
<dbReference type="AlphaFoldDB" id="A0AAD7KUC8"/>
<keyword evidence="6" id="KW-0029">Amino-acid transport</keyword>
<dbReference type="InterPro" id="IPR013057">
    <property type="entry name" value="AA_transpt_TM"/>
</dbReference>
<keyword evidence="3" id="KW-0813">Transport</keyword>
<feature type="transmembrane region" description="Helical" evidence="11">
    <location>
        <begin position="20"/>
        <end position="42"/>
    </location>
</feature>
<comment type="caution">
    <text evidence="13">The sequence shown here is derived from an EMBL/GenBank/DDBJ whole genome shotgun (WGS) entry which is preliminary data.</text>
</comment>